<feature type="domain" description="F-box" evidence="1">
    <location>
        <begin position="12"/>
        <end position="42"/>
    </location>
</feature>
<dbReference type="PANTHER" id="PTHR21506:SF0">
    <property type="entry name" value="CONSERVED OLIGOMERIC GOLGI COMPLEX SUBUNIT 6"/>
    <property type="match status" value="1"/>
</dbReference>
<dbReference type="EMBL" id="CAJPIZ010008873">
    <property type="protein sequence ID" value="CAG2111440.1"/>
    <property type="molecule type" value="Genomic_DNA"/>
</dbReference>
<gene>
    <name evidence="2" type="ORF">OSB1V03_LOCUS11421</name>
</gene>
<name>A0A7R9KXH6_9ACAR</name>
<evidence type="ECO:0000313" key="3">
    <source>
        <dbReference type="Proteomes" id="UP000759131"/>
    </source>
</evidence>
<accession>A0A7R9KXH6</accession>
<dbReference type="GO" id="GO:0017119">
    <property type="term" value="C:Golgi transport complex"/>
    <property type="evidence" value="ECO:0007669"/>
    <property type="project" value="InterPro"/>
</dbReference>
<keyword evidence="3" id="KW-1185">Reference proteome</keyword>
<dbReference type="AlphaFoldDB" id="A0A7R9KXH6"/>
<dbReference type="Pfam" id="PF00646">
    <property type="entry name" value="F-box"/>
    <property type="match status" value="1"/>
</dbReference>
<evidence type="ECO:0000259" key="1">
    <source>
        <dbReference type="Pfam" id="PF00646"/>
    </source>
</evidence>
<organism evidence="2">
    <name type="scientific">Medioppia subpectinata</name>
    <dbReference type="NCBI Taxonomy" id="1979941"/>
    <lineage>
        <taxon>Eukaryota</taxon>
        <taxon>Metazoa</taxon>
        <taxon>Ecdysozoa</taxon>
        <taxon>Arthropoda</taxon>
        <taxon>Chelicerata</taxon>
        <taxon>Arachnida</taxon>
        <taxon>Acari</taxon>
        <taxon>Acariformes</taxon>
        <taxon>Sarcoptiformes</taxon>
        <taxon>Oribatida</taxon>
        <taxon>Brachypylina</taxon>
        <taxon>Oppioidea</taxon>
        <taxon>Oppiidae</taxon>
        <taxon>Medioppia</taxon>
    </lineage>
</organism>
<evidence type="ECO:0000313" key="2">
    <source>
        <dbReference type="EMBL" id="CAD7631010.1"/>
    </source>
</evidence>
<proteinExistence type="predicted"/>
<protein>
    <recommendedName>
        <fullName evidence="1">F-box domain-containing protein</fullName>
    </recommendedName>
</protein>
<sequence length="462" mass="53591">MSGSDGQSSRVLNDDVLFLIFRHIDITDLFSIQRVSQQFYEWTQKALAAKTVLNIGLDSKELFSFNITKALIRDRCLLNYNPYLVLDSMLHIFISVKTLYLSRLTIDYETMEVIVNRLPQLKILYLSWISINRPQDKTVTEWTQLLSKVTQIEIHYFSELLVMNCIRDLPSLQSLEVNHMRPLTPQLMADCIPSGIRTLKTNAQYVDTNVLNIMAIRCVQLEALSLCDFNVTLEQFSIICNQFKRIKRLDIKLDGISTQELAQNISKLKDLKHLKLEFSYYNKFCFDTNVMMSYMKPITSLRSLSLDSIKCSAKRLTQLPQMLPNVTKISIGDLNCHIDCSRLNDYFFANECLHKVMQWLSRVPKLRHLTLDRFAPFLRLKTFNLFVDLIPTVMDTMSTTTADTNPLSNKINKILNKPMDRETLEALTCVSSVVKDNNLHSRRNLRTDIERQSLTINEEFVK</sequence>
<feature type="non-terminal residue" evidence="2">
    <location>
        <position position="1"/>
    </location>
</feature>
<dbReference type="InterPro" id="IPR036047">
    <property type="entry name" value="F-box-like_dom_sf"/>
</dbReference>
<dbReference type="PANTHER" id="PTHR21506">
    <property type="entry name" value="COMPONENT OF OLIGOMERIC GOLGI COMPLEX 6"/>
    <property type="match status" value="1"/>
</dbReference>
<dbReference type="Proteomes" id="UP000759131">
    <property type="component" value="Unassembled WGS sequence"/>
</dbReference>
<dbReference type="SUPFAM" id="SSF52047">
    <property type="entry name" value="RNI-like"/>
    <property type="match status" value="1"/>
</dbReference>
<dbReference type="InterPro" id="IPR032675">
    <property type="entry name" value="LRR_dom_sf"/>
</dbReference>
<dbReference type="InterPro" id="IPR010490">
    <property type="entry name" value="COG6"/>
</dbReference>
<dbReference type="GO" id="GO:0006891">
    <property type="term" value="P:intra-Golgi vesicle-mediated transport"/>
    <property type="evidence" value="ECO:0007669"/>
    <property type="project" value="InterPro"/>
</dbReference>
<dbReference type="CDD" id="cd09917">
    <property type="entry name" value="F-box_SF"/>
    <property type="match status" value="1"/>
</dbReference>
<dbReference type="EMBL" id="OC863448">
    <property type="protein sequence ID" value="CAD7631010.1"/>
    <property type="molecule type" value="Genomic_DNA"/>
</dbReference>
<dbReference type="Gene3D" id="3.80.10.10">
    <property type="entry name" value="Ribonuclease Inhibitor"/>
    <property type="match status" value="2"/>
</dbReference>
<dbReference type="OrthoDB" id="272987at2759"/>
<dbReference type="SUPFAM" id="SSF81383">
    <property type="entry name" value="F-box domain"/>
    <property type="match status" value="1"/>
</dbReference>
<dbReference type="InterPro" id="IPR001810">
    <property type="entry name" value="F-box_dom"/>
</dbReference>
<reference evidence="2" key="1">
    <citation type="submission" date="2020-11" db="EMBL/GenBank/DDBJ databases">
        <authorList>
            <person name="Tran Van P."/>
        </authorList>
    </citation>
    <scope>NUCLEOTIDE SEQUENCE</scope>
</reference>